<dbReference type="RefSeq" id="WP_069314505.1">
    <property type="nucleotide sequence ID" value="NZ_MDTU01000007.1"/>
</dbReference>
<sequence>MSKQDKFKSIPVSVRMQESTLGHLEELKDTLEVNSQAEVIRRSVALMKLLADRIKDDGMHIVLEDDKGNKKELLISGLN</sequence>
<dbReference type="EMBL" id="MDTU01000007">
    <property type="protein sequence ID" value="ODN41106.1"/>
    <property type="molecule type" value="Genomic_DNA"/>
</dbReference>
<name>A0ABX3A079_9GAMM</name>
<evidence type="ECO:0000313" key="1">
    <source>
        <dbReference type="EMBL" id="ODN41106.1"/>
    </source>
</evidence>
<dbReference type="Proteomes" id="UP000094329">
    <property type="component" value="Unassembled WGS sequence"/>
</dbReference>
<organism evidence="1 2">
    <name type="scientific">Piscirickettsia litoralis</name>
    <dbReference type="NCBI Taxonomy" id="1891921"/>
    <lineage>
        <taxon>Bacteria</taxon>
        <taxon>Pseudomonadati</taxon>
        <taxon>Pseudomonadota</taxon>
        <taxon>Gammaproteobacteria</taxon>
        <taxon>Thiotrichales</taxon>
        <taxon>Piscirickettsiaceae</taxon>
        <taxon>Piscirickettsia</taxon>
    </lineage>
</organism>
<comment type="caution">
    <text evidence="1">The sequence shown here is derived from an EMBL/GenBank/DDBJ whole genome shotgun (WGS) entry which is preliminary data.</text>
</comment>
<proteinExistence type="predicted"/>
<keyword evidence="2" id="KW-1185">Reference proteome</keyword>
<evidence type="ECO:0008006" key="3">
    <source>
        <dbReference type="Google" id="ProtNLM"/>
    </source>
</evidence>
<reference evidence="1 2" key="1">
    <citation type="submission" date="2016-08" db="EMBL/GenBank/DDBJ databases">
        <title>Draft genome sequence of Candidatus Piscirickettsia litoralis, from seawater.</title>
        <authorList>
            <person name="Wan X."/>
            <person name="Lee A.J."/>
            <person name="Hou S."/>
            <person name="Donachie S.P."/>
        </authorList>
    </citation>
    <scope>NUCLEOTIDE SEQUENCE [LARGE SCALE GENOMIC DNA]</scope>
    <source>
        <strain evidence="1 2">Y2</strain>
    </source>
</reference>
<protein>
    <recommendedName>
        <fullName evidence="3">Ribbon-helix-helix protein CopG domain-containing protein</fullName>
    </recommendedName>
</protein>
<accession>A0ABX3A079</accession>
<gene>
    <name evidence="1" type="ORF">BGC07_18345</name>
</gene>
<evidence type="ECO:0000313" key="2">
    <source>
        <dbReference type="Proteomes" id="UP000094329"/>
    </source>
</evidence>